<keyword evidence="1" id="KW-0677">Repeat</keyword>
<dbReference type="GeneID" id="15804441"/>
<dbReference type="Pfam" id="PF02493">
    <property type="entry name" value="MORN"/>
    <property type="match status" value="8"/>
</dbReference>
<dbReference type="RefSeq" id="XP_004832258.1">
    <property type="nucleotide sequence ID" value="XM_004832201.1"/>
</dbReference>
<dbReference type="eggNOG" id="KOG0229">
    <property type="taxonomic scope" value="Eukaryota"/>
</dbReference>
<dbReference type="VEuPathDB" id="PiroplasmaDB:BEWA_013650"/>
<feature type="compositionally biased region" description="Basic and acidic residues" evidence="2">
    <location>
        <begin position="7"/>
        <end position="31"/>
    </location>
</feature>
<dbReference type="KEGG" id="beq:BEWA_013650"/>
<dbReference type="OrthoDB" id="203073at2759"/>
<feature type="compositionally biased region" description="Basic residues" evidence="2">
    <location>
        <begin position="385"/>
        <end position="408"/>
    </location>
</feature>
<evidence type="ECO:0000256" key="1">
    <source>
        <dbReference type="ARBA" id="ARBA00022737"/>
    </source>
</evidence>
<feature type="region of interest" description="Disordered" evidence="2">
    <location>
        <begin position="1"/>
        <end position="42"/>
    </location>
</feature>
<feature type="compositionally biased region" description="Basic and acidic residues" evidence="2">
    <location>
        <begin position="327"/>
        <end position="344"/>
    </location>
</feature>
<dbReference type="SMART" id="SM00698">
    <property type="entry name" value="MORN"/>
    <property type="match status" value="7"/>
</dbReference>
<evidence type="ECO:0000256" key="2">
    <source>
        <dbReference type="SAM" id="MobiDB-lite"/>
    </source>
</evidence>
<sequence length="414" mass="46095">MGSVCTKGEHKNASSVKEEKEEPQPEEKAPAEEPSTTSSKGFATSGFGLKSLNKWDLDYVSHLVGHPVTSFETSRIIHAEDGRTKRTPILLSDGSVYFGQWKGTHRDGFGHYFVSDGSQYIGFFLNDLFHGHGEMQFLNGDSFKGLFKHGLRNGKGILNYSSGDMYEGMWKNGVRMGYGVERYLDGSVYMGGFRNNRRFGKGELKTADGTIYEGSFNNGISGLGKMYWTSGESYQGYFKNGIKHGKGTTMWKIGPVVSQKGTYKNGKMNGLFRTVLRDGTVVDGFYVDDTLVEQPEEEAVPAETPATQGERNKEEQPDGENELTDASTEHGSMDDAVEDGKDSTHMTSNYADTSVSLSVKEIPIEYKDYNSDFMDSDPSEEFVPPKHKGWHKPKTHKQPFPKGNKHGNARNYVY</sequence>
<gene>
    <name evidence="3" type="ORF">BEWA_013650</name>
</gene>
<dbReference type="STRING" id="1537102.L1LBV5"/>
<dbReference type="Proteomes" id="UP000031512">
    <property type="component" value="Unassembled WGS sequence"/>
</dbReference>
<dbReference type="EMBL" id="ACOU01000004">
    <property type="protein sequence ID" value="EKX72806.1"/>
    <property type="molecule type" value="Genomic_DNA"/>
</dbReference>
<feature type="region of interest" description="Disordered" evidence="2">
    <location>
        <begin position="371"/>
        <end position="414"/>
    </location>
</feature>
<dbReference type="PANTHER" id="PTHR23084">
    <property type="entry name" value="PHOSPHATIDYLINOSITOL-4-PHOSPHATE 5-KINASE RELATED"/>
    <property type="match status" value="1"/>
</dbReference>
<accession>L1LBV5</accession>
<evidence type="ECO:0000313" key="3">
    <source>
        <dbReference type="EMBL" id="EKX72806.1"/>
    </source>
</evidence>
<organism evidence="3 4">
    <name type="scientific">Theileria equi strain WA</name>
    <dbReference type="NCBI Taxonomy" id="1537102"/>
    <lineage>
        <taxon>Eukaryota</taxon>
        <taxon>Sar</taxon>
        <taxon>Alveolata</taxon>
        <taxon>Apicomplexa</taxon>
        <taxon>Aconoidasida</taxon>
        <taxon>Piroplasmida</taxon>
        <taxon>Theileriidae</taxon>
        <taxon>Theileria</taxon>
    </lineage>
</organism>
<evidence type="ECO:0000313" key="4">
    <source>
        <dbReference type="Proteomes" id="UP000031512"/>
    </source>
</evidence>
<protein>
    <submittedName>
        <fullName evidence="3">MORN repeat domain containing protein</fullName>
    </submittedName>
</protein>
<comment type="caution">
    <text evidence="3">The sequence shown here is derived from an EMBL/GenBank/DDBJ whole genome shotgun (WGS) entry which is preliminary data.</text>
</comment>
<dbReference type="AlphaFoldDB" id="L1LBV5"/>
<feature type="region of interest" description="Disordered" evidence="2">
    <location>
        <begin position="292"/>
        <end position="348"/>
    </location>
</feature>
<dbReference type="SUPFAM" id="SSF82185">
    <property type="entry name" value="Histone H3 K4-specific methyltransferase SET7/9 N-terminal domain"/>
    <property type="match status" value="2"/>
</dbReference>
<reference evidence="3 4" key="1">
    <citation type="journal article" date="2012" name="BMC Genomics">
        <title>Comparative genomic analysis and phylogenetic position of Theileria equi.</title>
        <authorList>
            <person name="Kappmeyer L.S."/>
            <person name="Thiagarajan M."/>
            <person name="Herndon D.R."/>
            <person name="Ramsay J.D."/>
            <person name="Caler E."/>
            <person name="Djikeng A."/>
            <person name="Gillespie J.J."/>
            <person name="Lau A.O."/>
            <person name="Roalson E.H."/>
            <person name="Silva J.C."/>
            <person name="Silva M.G."/>
            <person name="Suarez C.E."/>
            <person name="Ueti M.W."/>
            <person name="Nene V.M."/>
            <person name="Mealey R.H."/>
            <person name="Knowles D.P."/>
            <person name="Brayton K.A."/>
        </authorList>
    </citation>
    <scope>NUCLEOTIDE SEQUENCE [LARGE SCALE GENOMIC DNA]</scope>
    <source>
        <strain evidence="3 4">WA</strain>
    </source>
</reference>
<name>L1LBV5_THEEQ</name>
<dbReference type="PANTHER" id="PTHR23084:SF263">
    <property type="entry name" value="MORN REPEAT-CONTAINING PROTEIN 1"/>
    <property type="match status" value="1"/>
</dbReference>
<dbReference type="InterPro" id="IPR003409">
    <property type="entry name" value="MORN"/>
</dbReference>
<keyword evidence="4" id="KW-1185">Reference proteome</keyword>
<proteinExistence type="predicted"/>
<dbReference type="Gene3D" id="2.20.110.10">
    <property type="entry name" value="Histone H3 K4-specific methyltransferase SET7/9 N-terminal domain"/>
    <property type="match status" value="3"/>
</dbReference>